<proteinExistence type="predicted"/>
<evidence type="ECO:0000313" key="3">
    <source>
        <dbReference type="Proteomes" id="UP000184442"/>
    </source>
</evidence>
<reference evidence="2 3" key="1">
    <citation type="submission" date="2016-11" db="EMBL/GenBank/DDBJ databases">
        <authorList>
            <person name="Jaros S."/>
            <person name="Januszkiewicz K."/>
            <person name="Wedrychowicz H."/>
        </authorList>
    </citation>
    <scope>NUCLEOTIDE SEQUENCE [LARGE SCALE GENOMIC DNA]</scope>
    <source>
        <strain evidence="2 3">DSM 19022</strain>
    </source>
</reference>
<keyword evidence="1" id="KW-1133">Transmembrane helix</keyword>
<accession>A0A1M6B7L9</accession>
<dbReference type="STRING" id="1122184.SAMN02745176_00316"/>
<evidence type="ECO:0008006" key="4">
    <source>
        <dbReference type="Google" id="ProtNLM"/>
    </source>
</evidence>
<keyword evidence="1" id="KW-0472">Membrane</keyword>
<feature type="transmembrane region" description="Helical" evidence="1">
    <location>
        <begin position="6"/>
        <end position="22"/>
    </location>
</feature>
<dbReference type="Proteomes" id="UP000184442">
    <property type="component" value="Unassembled WGS sequence"/>
</dbReference>
<gene>
    <name evidence="2" type="ORF">SAMN02745176_00316</name>
</gene>
<dbReference type="AlphaFoldDB" id="A0A1M6B7L9"/>
<keyword evidence="1" id="KW-0812">Transmembrane</keyword>
<keyword evidence="3" id="KW-1185">Reference proteome</keyword>
<sequence>MIRLLLVIFIAAAIVMLMTYLLGKLFKHTRWVKYVIGIMAIVVSLYLFYMSRQPSKGFEGLGQFIMALIFFPAGIIGIMTAFIMDSKK</sequence>
<feature type="transmembrane region" description="Helical" evidence="1">
    <location>
        <begin position="61"/>
        <end position="84"/>
    </location>
</feature>
<feature type="transmembrane region" description="Helical" evidence="1">
    <location>
        <begin position="31"/>
        <end position="49"/>
    </location>
</feature>
<organism evidence="2 3">
    <name type="scientific">Lutispora thermophila DSM 19022</name>
    <dbReference type="NCBI Taxonomy" id="1122184"/>
    <lineage>
        <taxon>Bacteria</taxon>
        <taxon>Bacillati</taxon>
        <taxon>Bacillota</taxon>
        <taxon>Clostridia</taxon>
        <taxon>Lutisporales</taxon>
        <taxon>Lutisporaceae</taxon>
        <taxon>Lutispora</taxon>
    </lineage>
</organism>
<name>A0A1M6B7L9_9FIRM</name>
<evidence type="ECO:0000256" key="1">
    <source>
        <dbReference type="SAM" id="Phobius"/>
    </source>
</evidence>
<dbReference type="RefSeq" id="WP_073023772.1">
    <property type="nucleotide sequence ID" value="NZ_FQZS01000003.1"/>
</dbReference>
<dbReference type="EMBL" id="FQZS01000003">
    <property type="protein sequence ID" value="SHI44744.1"/>
    <property type="molecule type" value="Genomic_DNA"/>
</dbReference>
<evidence type="ECO:0000313" key="2">
    <source>
        <dbReference type="EMBL" id="SHI44744.1"/>
    </source>
</evidence>
<protein>
    <recommendedName>
        <fullName evidence="4">YesK-like protein</fullName>
    </recommendedName>
</protein>